<feature type="domain" description="Ribosomal RNA adenine methylase transferase N-terminal" evidence="8">
    <location>
        <begin position="87"/>
        <end position="269"/>
    </location>
</feature>
<dbReference type="CDD" id="cd02440">
    <property type="entry name" value="AdoMet_MTases"/>
    <property type="match status" value="1"/>
</dbReference>
<evidence type="ECO:0000313" key="9">
    <source>
        <dbReference type="EMBL" id="KAI7748618.1"/>
    </source>
</evidence>
<name>A0AAD5GQU8_AMBAR</name>
<keyword evidence="5 6" id="KW-0694">RNA-binding</keyword>
<gene>
    <name evidence="9" type="ORF">M8C21_012418</name>
</gene>
<protein>
    <recommendedName>
        <fullName evidence="7">rRNA adenine N(6)-methyltransferase</fullName>
        <ecNumber evidence="7">2.1.1.-</ecNumber>
    </recommendedName>
</protein>
<keyword evidence="1 7" id="KW-0698">rRNA processing</keyword>
<feature type="binding site" evidence="6">
    <location>
        <position position="153"/>
    </location>
    <ligand>
        <name>S-adenosyl-L-methionine</name>
        <dbReference type="ChEBI" id="CHEBI:59789"/>
    </ligand>
</feature>
<dbReference type="EMBL" id="JAMZMK010006496">
    <property type="protein sequence ID" value="KAI7748618.1"/>
    <property type="molecule type" value="Genomic_DNA"/>
</dbReference>
<accession>A0AAD5GQU8</accession>
<dbReference type="PANTHER" id="PTHR11727:SF27">
    <property type="entry name" value="RIBOSOMAL RNA SMALL SUBUNIT METHYLTRANSFERASE, CHLOROPLASTIC"/>
    <property type="match status" value="1"/>
</dbReference>
<feature type="binding site" evidence="6">
    <location>
        <position position="80"/>
    </location>
    <ligand>
        <name>S-adenosyl-L-methionine</name>
        <dbReference type="ChEBI" id="CHEBI:59789"/>
    </ligand>
</feature>
<proteinExistence type="inferred from homology"/>
<organism evidence="9 10">
    <name type="scientific">Ambrosia artemisiifolia</name>
    <name type="common">Common ragweed</name>
    <dbReference type="NCBI Taxonomy" id="4212"/>
    <lineage>
        <taxon>Eukaryota</taxon>
        <taxon>Viridiplantae</taxon>
        <taxon>Streptophyta</taxon>
        <taxon>Embryophyta</taxon>
        <taxon>Tracheophyta</taxon>
        <taxon>Spermatophyta</taxon>
        <taxon>Magnoliopsida</taxon>
        <taxon>eudicotyledons</taxon>
        <taxon>Gunneridae</taxon>
        <taxon>Pentapetalae</taxon>
        <taxon>asterids</taxon>
        <taxon>campanulids</taxon>
        <taxon>Asterales</taxon>
        <taxon>Asteraceae</taxon>
        <taxon>Asteroideae</taxon>
        <taxon>Heliantheae alliance</taxon>
        <taxon>Heliantheae</taxon>
        <taxon>Ambrosia</taxon>
    </lineage>
</organism>
<feature type="binding site" evidence="6">
    <location>
        <position position="128"/>
    </location>
    <ligand>
        <name>S-adenosyl-L-methionine</name>
        <dbReference type="ChEBI" id="CHEBI:59789"/>
    </ligand>
</feature>
<feature type="binding site" evidence="6">
    <location>
        <position position="183"/>
    </location>
    <ligand>
        <name>S-adenosyl-L-methionine</name>
        <dbReference type="ChEBI" id="CHEBI:59789"/>
    </ligand>
</feature>
<dbReference type="NCBIfam" id="TIGR00755">
    <property type="entry name" value="ksgA"/>
    <property type="match status" value="1"/>
</dbReference>
<dbReference type="GO" id="GO:0003723">
    <property type="term" value="F:RNA binding"/>
    <property type="evidence" value="ECO:0007669"/>
    <property type="project" value="UniProtKB-UniRule"/>
</dbReference>
<evidence type="ECO:0000256" key="6">
    <source>
        <dbReference type="PROSITE-ProRule" id="PRU01026"/>
    </source>
</evidence>
<reference evidence="9" key="1">
    <citation type="submission" date="2022-06" db="EMBL/GenBank/DDBJ databases">
        <title>Uncovering the hologenomic basis of an extraordinary plant invasion.</title>
        <authorList>
            <person name="Bieker V.C."/>
            <person name="Martin M.D."/>
            <person name="Gilbert T."/>
            <person name="Hodgins K."/>
            <person name="Battlay P."/>
            <person name="Petersen B."/>
            <person name="Wilson J."/>
        </authorList>
    </citation>
    <scope>NUCLEOTIDE SEQUENCE</scope>
    <source>
        <strain evidence="9">AA19_3_7</strain>
        <tissue evidence="9">Leaf</tissue>
    </source>
</reference>
<dbReference type="SMART" id="SM00650">
    <property type="entry name" value="rADc"/>
    <property type="match status" value="1"/>
</dbReference>
<evidence type="ECO:0000259" key="8">
    <source>
        <dbReference type="SMART" id="SM00650"/>
    </source>
</evidence>
<feature type="binding site" evidence="6">
    <location>
        <position position="82"/>
    </location>
    <ligand>
        <name>S-adenosyl-L-methionine</name>
        <dbReference type="ChEBI" id="CHEBI:59789"/>
    </ligand>
</feature>
<dbReference type="Gene3D" id="1.10.8.100">
    <property type="entry name" value="Ribosomal RNA adenine dimethylase-like, domain 2"/>
    <property type="match status" value="1"/>
</dbReference>
<evidence type="ECO:0000256" key="2">
    <source>
        <dbReference type="ARBA" id="ARBA00022603"/>
    </source>
</evidence>
<feature type="binding site" evidence="6">
    <location>
        <position position="107"/>
    </location>
    <ligand>
        <name>S-adenosyl-L-methionine</name>
        <dbReference type="ChEBI" id="CHEBI:59789"/>
    </ligand>
</feature>
<keyword evidence="3 6" id="KW-0808">Transferase</keyword>
<dbReference type="FunFam" id="1.10.8.100:FF:000001">
    <property type="entry name" value="Ribosomal RNA small subunit methyltransferase A"/>
    <property type="match status" value="1"/>
</dbReference>
<evidence type="ECO:0000256" key="4">
    <source>
        <dbReference type="ARBA" id="ARBA00022691"/>
    </source>
</evidence>
<dbReference type="InterPro" id="IPR020596">
    <property type="entry name" value="rRNA_Ade_Mease_Trfase_CS"/>
</dbReference>
<dbReference type="AlphaFoldDB" id="A0AAD5GQU8"/>
<dbReference type="PROSITE" id="PS51689">
    <property type="entry name" value="SAM_RNA_A_N6_MT"/>
    <property type="match status" value="1"/>
</dbReference>
<comment type="similarity">
    <text evidence="6 7">Belongs to the class I-like SAM-binding methyltransferase superfamily. rRNA adenine N(6)-methyltransferase family.</text>
</comment>
<evidence type="ECO:0000256" key="5">
    <source>
        <dbReference type="ARBA" id="ARBA00022884"/>
    </source>
</evidence>
<dbReference type="SUPFAM" id="SSF53335">
    <property type="entry name" value="S-adenosyl-L-methionine-dependent methyltransferases"/>
    <property type="match status" value="1"/>
</dbReference>
<dbReference type="InterPro" id="IPR001737">
    <property type="entry name" value="KsgA/Erm"/>
</dbReference>
<dbReference type="InterPro" id="IPR011530">
    <property type="entry name" value="rRNA_adenine_dimethylase"/>
</dbReference>
<keyword evidence="2 6" id="KW-0489">Methyltransferase</keyword>
<dbReference type="PROSITE" id="PS01131">
    <property type="entry name" value="RRNA_A_DIMETH"/>
    <property type="match status" value="1"/>
</dbReference>
<comment type="caution">
    <text evidence="9">The sequence shown here is derived from an EMBL/GenBank/DDBJ whole genome shotgun (WGS) entry which is preliminary data.</text>
</comment>
<dbReference type="PANTHER" id="PTHR11727">
    <property type="entry name" value="DIMETHYLADENOSINE TRANSFERASE"/>
    <property type="match status" value="1"/>
</dbReference>
<dbReference type="EC" id="2.1.1.-" evidence="7"/>
<dbReference type="Gene3D" id="3.40.50.150">
    <property type="entry name" value="Vaccinia Virus protein VP39"/>
    <property type="match status" value="1"/>
</dbReference>
<dbReference type="FunFam" id="3.40.50.150:FF:000265">
    <property type="entry name" value="rRNA adenine N(6)-methyltransferase"/>
    <property type="match status" value="1"/>
</dbReference>
<evidence type="ECO:0000256" key="3">
    <source>
        <dbReference type="ARBA" id="ARBA00022679"/>
    </source>
</evidence>
<evidence type="ECO:0000256" key="1">
    <source>
        <dbReference type="ARBA" id="ARBA00022552"/>
    </source>
</evidence>
<sequence>MTLLLHNLPPITSSAPSLHYTSDTTKSNTTVCIISSSNTDKPRIKPKITKIKIKEPDDYHATLKALNSKGRIPRKSLGQHYMLNGEVNEQLVDAANVGDGDVVLEIGPGTGSLTNVLVESGANVLAIEKDPYMAALVNERFSGTNRVKVIQEDFTRCHLRSHLSSFLGSDYSEGNSYAKVVANIPFNISTDIVKQLLPMGDIFSEVVLLLQEEAALRMVDSSLKTSEYRPINIFINFYSDPEYKFKVPRANFFPQPKVDAAVVVFRLKQAAGYPQVSSIKSFFSMVNSAFNGKRKMLRKTLQHIKPSSEIEEALVNVGLAATSRPEELTLEDFVKLHNLIGDA</sequence>
<dbReference type="InterPro" id="IPR029063">
    <property type="entry name" value="SAM-dependent_MTases_sf"/>
</dbReference>
<dbReference type="Pfam" id="PF00398">
    <property type="entry name" value="RrnaAD"/>
    <property type="match status" value="1"/>
</dbReference>
<dbReference type="InterPro" id="IPR020598">
    <property type="entry name" value="rRNA_Ade_methylase_Trfase_N"/>
</dbReference>
<keyword evidence="10" id="KW-1185">Reference proteome</keyword>
<evidence type="ECO:0000256" key="7">
    <source>
        <dbReference type="RuleBase" id="RU362106"/>
    </source>
</evidence>
<dbReference type="GO" id="GO:0000179">
    <property type="term" value="F:rRNA (adenine-N6,N6-)-dimethyltransferase activity"/>
    <property type="evidence" value="ECO:0007669"/>
    <property type="project" value="UniProtKB-UniRule"/>
</dbReference>
<evidence type="ECO:0000313" key="10">
    <source>
        <dbReference type="Proteomes" id="UP001206925"/>
    </source>
</evidence>
<dbReference type="InterPro" id="IPR023165">
    <property type="entry name" value="rRNA_Ade_diMease-like_C"/>
</dbReference>
<dbReference type="Proteomes" id="UP001206925">
    <property type="component" value="Unassembled WGS sequence"/>
</dbReference>
<keyword evidence="4 6" id="KW-0949">S-adenosyl-L-methionine</keyword>